<dbReference type="Proteomes" id="UP000235388">
    <property type="component" value="Unassembled WGS sequence"/>
</dbReference>
<dbReference type="EMBL" id="PGCJ01000079">
    <property type="protein sequence ID" value="PLW52527.1"/>
    <property type="molecule type" value="Genomic_DNA"/>
</dbReference>
<evidence type="ECO:0000313" key="5">
    <source>
        <dbReference type="Proteomes" id="UP000235392"/>
    </source>
</evidence>
<organism evidence="3 4">
    <name type="scientific">Puccinia coronata f. sp. avenae</name>
    <dbReference type="NCBI Taxonomy" id="200324"/>
    <lineage>
        <taxon>Eukaryota</taxon>
        <taxon>Fungi</taxon>
        <taxon>Dikarya</taxon>
        <taxon>Basidiomycota</taxon>
        <taxon>Pucciniomycotina</taxon>
        <taxon>Pucciniomycetes</taxon>
        <taxon>Pucciniales</taxon>
        <taxon>Pucciniaceae</taxon>
        <taxon>Puccinia</taxon>
    </lineage>
</organism>
<reference evidence="4 5" key="1">
    <citation type="submission" date="2017-11" db="EMBL/GenBank/DDBJ databases">
        <title>De novo assembly and phasing of dikaryotic genomes from two isolates of Puccinia coronata f. sp. avenae, the causal agent of oat crown rust.</title>
        <authorList>
            <person name="Miller M.E."/>
            <person name="Zhang Y."/>
            <person name="Omidvar V."/>
            <person name="Sperschneider J."/>
            <person name="Schwessinger B."/>
            <person name="Raley C."/>
            <person name="Palmer J.M."/>
            <person name="Garnica D."/>
            <person name="Upadhyaya N."/>
            <person name="Rathjen J."/>
            <person name="Taylor J.M."/>
            <person name="Park R.F."/>
            <person name="Dodds P.N."/>
            <person name="Hirsch C.D."/>
            <person name="Kianian S.F."/>
            <person name="Figueroa M."/>
        </authorList>
    </citation>
    <scope>NUCLEOTIDE SEQUENCE [LARGE SCALE GENOMIC DNA]</scope>
    <source>
        <strain evidence="3">12NC29</strain>
        <strain evidence="2">12SD80</strain>
    </source>
</reference>
<name>A0A2N5VRB8_9BASI</name>
<protein>
    <submittedName>
        <fullName evidence="3">Uncharacterized protein</fullName>
    </submittedName>
</protein>
<accession>A0A2N5VRB8</accession>
<sequence length="108" mass="11906">MKILTFKSFPKASEPIKSTGVQAYVCIIYKMLQTARHGMVLSPSELPQQITDLKGAAPKPTSQSPTTTPSSRRQAGQRQGMVFDLNALPQELKNLRDDAPPRNKTRPA</sequence>
<feature type="compositionally biased region" description="Low complexity" evidence="1">
    <location>
        <begin position="58"/>
        <end position="71"/>
    </location>
</feature>
<gene>
    <name evidence="3" type="ORF">PCANC_07711</name>
    <name evidence="2" type="ORF">PCASD_21858</name>
</gene>
<dbReference type="AlphaFoldDB" id="A0A2N5VRB8"/>
<evidence type="ECO:0000313" key="4">
    <source>
        <dbReference type="Proteomes" id="UP000235388"/>
    </source>
</evidence>
<comment type="caution">
    <text evidence="3">The sequence shown here is derived from an EMBL/GenBank/DDBJ whole genome shotgun (WGS) entry which is preliminary data.</text>
</comment>
<dbReference type="EMBL" id="PGCI01001106">
    <property type="protein sequence ID" value="PLW07778.1"/>
    <property type="molecule type" value="Genomic_DNA"/>
</dbReference>
<keyword evidence="4" id="KW-1185">Reference proteome</keyword>
<feature type="region of interest" description="Disordered" evidence="1">
    <location>
        <begin position="54"/>
        <end position="108"/>
    </location>
</feature>
<dbReference type="Proteomes" id="UP000235392">
    <property type="component" value="Unassembled WGS sequence"/>
</dbReference>
<evidence type="ECO:0000256" key="1">
    <source>
        <dbReference type="SAM" id="MobiDB-lite"/>
    </source>
</evidence>
<evidence type="ECO:0000313" key="3">
    <source>
        <dbReference type="EMBL" id="PLW52527.1"/>
    </source>
</evidence>
<evidence type="ECO:0000313" key="2">
    <source>
        <dbReference type="EMBL" id="PLW07778.1"/>
    </source>
</evidence>
<dbReference type="OrthoDB" id="2499640at2759"/>
<proteinExistence type="predicted"/>